<dbReference type="GO" id="GO:0008270">
    <property type="term" value="F:zinc ion binding"/>
    <property type="evidence" value="ECO:0007669"/>
    <property type="project" value="UniProtKB-KW"/>
</dbReference>
<dbReference type="PANTHER" id="PTHR46400">
    <property type="entry name" value="RING/U-BOX SUPERFAMILY PROTEIN"/>
    <property type="match status" value="1"/>
</dbReference>
<dbReference type="InParanoid" id="A0A068UHT5"/>
<dbReference type="OrthoDB" id="9984778at2759"/>
<reference evidence="5" key="1">
    <citation type="journal article" date="2014" name="Science">
        <title>The coffee genome provides insight into the convergent evolution of caffeine biosynthesis.</title>
        <authorList>
            <person name="Denoeud F."/>
            <person name="Carretero-Paulet L."/>
            <person name="Dereeper A."/>
            <person name="Droc G."/>
            <person name="Guyot R."/>
            <person name="Pietrella M."/>
            <person name="Zheng C."/>
            <person name="Alberti A."/>
            <person name="Anthony F."/>
            <person name="Aprea G."/>
            <person name="Aury J.M."/>
            <person name="Bento P."/>
            <person name="Bernard M."/>
            <person name="Bocs S."/>
            <person name="Campa C."/>
            <person name="Cenci A."/>
            <person name="Combes M.C."/>
            <person name="Crouzillat D."/>
            <person name="Da Silva C."/>
            <person name="Daddiego L."/>
            <person name="De Bellis F."/>
            <person name="Dussert S."/>
            <person name="Garsmeur O."/>
            <person name="Gayraud T."/>
            <person name="Guignon V."/>
            <person name="Jahn K."/>
            <person name="Jamilloux V."/>
            <person name="Joet T."/>
            <person name="Labadie K."/>
            <person name="Lan T."/>
            <person name="Leclercq J."/>
            <person name="Lepelley M."/>
            <person name="Leroy T."/>
            <person name="Li L.T."/>
            <person name="Librado P."/>
            <person name="Lopez L."/>
            <person name="Munoz A."/>
            <person name="Noel B."/>
            <person name="Pallavicini A."/>
            <person name="Perrotta G."/>
            <person name="Poncet V."/>
            <person name="Pot D."/>
            <person name="Priyono X."/>
            <person name="Rigoreau M."/>
            <person name="Rouard M."/>
            <person name="Rozas J."/>
            <person name="Tranchant-Dubreuil C."/>
            <person name="VanBuren R."/>
            <person name="Zhang Q."/>
            <person name="Andrade A.C."/>
            <person name="Argout X."/>
            <person name="Bertrand B."/>
            <person name="de Kochko A."/>
            <person name="Graziosi G."/>
            <person name="Henry R.J."/>
            <person name="Jayarama X."/>
            <person name="Ming R."/>
            <person name="Nagai C."/>
            <person name="Rounsley S."/>
            <person name="Sankoff D."/>
            <person name="Giuliano G."/>
            <person name="Albert V.A."/>
            <person name="Wincker P."/>
            <person name="Lashermes P."/>
        </authorList>
    </citation>
    <scope>NUCLEOTIDE SEQUENCE [LARGE SCALE GENOMIC DNA]</scope>
    <source>
        <strain evidence="5">cv. DH200-94</strain>
    </source>
</reference>
<dbReference type="Proteomes" id="UP000295252">
    <property type="component" value="Chromosome IV"/>
</dbReference>
<dbReference type="InterPro" id="IPR033276">
    <property type="entry name" value="BB"/>
</dbReference>
<dbReference type="GO" id="GO:0004842">
    <property type="term" value="F:ubiquitin-protein transferase activity"/>
    <property type="evidence" value="ECO:0007669"/>
    <property type="project" value="EnsemblPlants"/>
</dbReference>
<name>A0A068UHT5_COFCA</name>
<protein>
    <recommendedName>
        <fullName evidence="3">RING-type domain-containing protein</fullName>
    </recommendedName>
</protein>
<dbReference type="GO" id="GO:0008285">
    <property type="term" value="P:negative regulation of cell population proliferation"/>
    <property type="evidence" value="ECO:0007669"/>
    <property type="project" value="EnsemblPlants"/>
</dbReference>
<evidence type="ECO:0000313" key="5">
    <source>
        <dbReference type="Proteomes" id="UP000295252"/>
    </source>
</evidence>
<dbReference type="GO" id="GO:0031624">
    <property type="term" value="F:ubiquitin conjugating enzyme binding"/>
    <property type="evidence" value="ECO:0007669"/>
    <property type="project" value="EnsemblPlants"/>
</dbReference>
<dbReference type="PROSITE" id="PS50089">
    <property type="entry name" value="ZF_RING_2"/>
    <property type="match status" value="1"/>
</dbReference>
<dbReference type="SMART" id="SM00184">
    <property type="entry name" value="RING"/>
    <property type="match status" value="1"/>
</dbReference>
<dbReference type="EMBL" id="HG739111">
    <property type="protein sequence ID" value="CDP07764.1"/>
    <property type="molecule type" value="Genomic_DNA"/>
</dbReference>
<dbReference type="AlphaFoldDB" id="A0A068UHT5"/>
<dbReference type="Gene3D" id="3.30.40.10">
    <property type="entry name" value="Zinc/RING finger domain, C3HC4 (zinc finger)"/>
    <property type="match status" value="1"/>
</dbReference>
<dbReference type="GO" id="GO:0046621">
    <property type="term" value="P:negative regulation of organ growth"/>
    <property type="evidence" value="ECO:0007669"/>
    <property type="project" value="EnsemblPlants"/>
</dbReference>
<dbReference type="OMA" id="VCYVEVF"/>
<dbReference type="GO" id="GO:1900057">
    <property type="term" value="P:positive regulation of leaf senescence"/>
    <property type="evidence" value="ECO:0007669"/>
    <property type="project" value="EnsemblPlants"/>
</dbReference>
<sequence length="262" mass="29908">MDGNHQMEVHYMNTFGYPYNASDSFVDFFGGLPQAPLPYVHPPPPMPHDHQESAYWSMNMNSYRFGLSGPENAPYYSPYIVNDDFMRMDYNRRPWDYPSVMNIQEPPVVDMPSEEIQAPSMEANPTPSMEAIPEESQTSADNINQQDSGGTQAVWEDNIDPDNMTYEELLELGEAVGTENRGLSQELIDLLPTSKYKSGGIFSKKRSTERCVICQMRYKRGDRQINLPCKHVYHAHCGSKWLRINKTCPICNTEVSSEESNQ</sequence>
<evidence type="ECO:0000256" key="1">
    <source>
        <dbReference type="PROSITE-ProRule" id="PRU00175"/>
    </source>
</evidence>
<dbReference type="Gramene" id="CDP07764">
    <property type="protein sequence ID" value="CDP07764"/>
    <property type="gene ID" value="GSCOC_T00025134001"/>
</dbReference>
<feature type="compositionally biased region" description="Polar residues" evidence="2">
    <location>
        <begin position="135"/>
        <end position="151"/>
    </location>
</feature>
<dbReference type="PANTHER" id="PTHR46400:SF5">
    <property type="entry name" value="RING-TYPE DOMAIN-CONTAINING PROTEIN"/>
    <property type="match status" value="1"/>
</dbReference>
<keyword evidence="1" id="KW-0479">Metal-binding</keyword>
<evidence type="ECO:0000259" key="3">
    <source>
        <dbReference type="PROSITE" id="PS50089"/>
    </source>
</evidence>
<dbReference type="GO" id="GO:0048437">
    <property type="term" value="P:floral organ development"/>
    <property type="evidence" value="ECO:0007669"/>
    <property type="project" value="EnsemblPlants"/>
</dbReference>
<keyword evidence="1" id="KW-0863">Zinc-finger</keyword>
<dbReference type="FunCoup" id="A0A068UHT5">
    <property type="interactions" value="377"/>
</dbReference>
<feature type="region of interest" description="Disordered" evidence="2">
    <location>
        <begin position="119"/>
        <end position="155"/>
    </location>
</feature>
<keyword evidence="1" id="KW-0862">Zinc</keyword>
<evidence type="ECO:0000313" key="4">
    <source>
        <dbReference type="EMBL" id="CDP07764.1"/>
    </source>
</evidence>
<dbReference type="PhylomeDB" id="A0A068UHT5"/>
<dbReference type="InterPro" id="IPR013083">
    <property type="entry name" value="Znf_RING/FYVE/PHD"/>
</dbReference>
<gene>
    <name evidence="4" type="ORF">GSCOC_T00025134001</name>
</gene>
<evidence type="ECO:0000256" key="2">
    <source>
        <dbReference type="SAM" id="MobiDB-lite"/>
    </source>
</evidence>
<dbReference type="SUPFAM" id="SSF57850">
    <property type="entry name" value="RING/U-box"/>
    <property type="match status" value="1"/>
</dbReference>
<keyword evidence="5" id="KW-1185">Reference proteome</keyword>
<accession>A0A068UHT5</accession>
<proteinExistence type="predicted"/>
<dbReference type="Pfam" id="PF13639">
    <property type="entry name" value="zf-RING_2"/>
    <property type="match status" value="1"/>
</dbReference>
<feature type="domain" description="RING-type" evidence="3">
    <location>
        <begin position="211"/>
        <end position="252"/>
    </location>
</feature>
<dbReference type="FunFam" id="3.30.40.10:FF:000226">
    <property type="entry name" value="E3 ubiquitin ligase BIG BROTHER"/>
    <property type="match status" value="1"/>
</dbReference>
<dbReference type="STRING" id="49390.A0A068UHT5"/>
<dbReference type="GO" id="GO:0051865">
    <property type="term" value="P:protein autoubiquitination"/>
    <property type="evidence" value="ECO:0007669"/>
    <property type="project" value="EnsemblPlants"/>
</dbReference>
<organism evidence="4 5">
    <name type="scientific">Coffea canephora</name>
    <name type="common">Robusta coffee</name>
    <dbReference type="NCBI Taxonomy" id="49390"/>
    <lineage>
        <taxon>Eukaryota</taxon>
        <taxon>Viridiplantae</taxon>
        <taxon>Streptophyta</taxon>
        <taxon>Embryophyta</taxon>
        <taxon>Tracheophyta</taxon>
        <taxon>Spermatophyta</taxon>
        <taxon>Magnoliopsida</taxon>
        <taxon>eudicotyledons</taxon>
        <taxon>Gunneridae</taxon>
        <taxon>Pentapetalae</taxon>
        <taxon>asterids</taxon>
        <taxon>lamiids</taxon>
        <taxon>Gentianales</taxon>
        <taxon>Rubiaceae</taxon>
        <taxon>Ixoroideae</taxon>
        <taxon>Gardenieae complex</taxon>
        <taxon>Bertiereae - Coffeeae clade</taxon>
        <taxon>Coffeeae</taxon>
        <taxon>Coffea</taxon>
    </lineage>
</organism>
<dbReference type="InterPro" id="IPR001841">
    <property type="entry name" value="Znf_RING"/>
</dbReference>